<evidence type="ECO:0000256" key="5">
    <source>
        <dbReference type="ARBA" id="ARBA00022827"/>
    </source>
</evidence>
<evidence type="ECO:0000256" key="4">
    <source>
        <dbReference type="ARBA" id="ARBA00022643"/>
    </source>
</evidence>
<evidence type="ECO:0000256" key="1">
    <source>
        <dbReference type="ARBA" id="ARBA00001917"/>
    </source>
</evidence>
<gene>
    <name evidence="10" type="primary">cysJ</name>
    <name evidence="10" type="ORF">CARN6_2779</name>
</gene>
<dbReference type="Gene3D" id="3.40.50.360">
    <property type="match status" value="1"/>
</dbReference>
<dbReference type="InterPro" id="IPR003097">
    <property type="entry name" value="CysJ-like_FAD-binding"/>
</dbReference>
<dbReference type="PANTHER" id="PTHR19384:SF128">
    <property type="entry name" value="NADPH OXIDOREDUCTASE A"/>
    <property type="match status" value="1"/>
</dbReference>
<accession>E6QHF5</accession>
<reference evidence="10" key="1">
    <citation type="submission" date="2009-10" db="EMBL/GenBank/DDBJ databases">
        <title>Diversity of trophic interactions inside an arsenic-rich microbial ecosystem.</title>
        <authorList>
            <person name="Bertin P.N."/>
            <person name="Heinrich-Salmeron A."/>
            <person name="Pelletier E."/>
            <person name="Goulhen-Chollet F."/>
            <person name="Arsene-Ploetze F."/>
            <person name="Gallien S."/>
            <person name="Calteau A."/>
            <person name="Vallenet D."/>
            <person name="Casiot C."/>
            <person name="Chane-Woon-Ming B."/>
            <person name="Giloteaux L."/>
            <person name="Barakat M."/>
            <person name="Bonnefoy V."/>
            <person name="Bruneel O."/>
            <person name="Chandler M."/>
            <person name="Cleiss J."/>
            <person name="Duran R."/>
            <person name="Elbaz-Poulichet F."/>
            <person name="Fonknechten N."/>
            <person name="Lauga B."/>
            <person name="Mornico D."/>
            <person name="Ortet P."/>
            <person name="Schaeffer C."/>
            <person name="Siguier P."/>
            <person name="Alexander Thil Smith A."/>
            <person name="Van Dorsselaer A."/>
            <person name="Weissenbach J."/>
            <person name="Medigue C."/>
            <person name="Le Paslier D."/>
        </authorList>
    </citation>
    <scope>NUCLEOTIDE SEQUENCE</scope>
</reference>
<feature type="domain" description="FAD-binding FR-type" evidence="9">
    <location>
        <begin position="219"/>
        <end position="437"/>
    </location>
</feature>
<dbReference type="NCBIfam" id="NF004859">
    <property type="entry name" value="PRK06214.1"/>
    <property type="match status" value="1"/>
</dbReference>
<dbReference type="EMBL" id="CABQ01000006">
    <property type="protein sequence ID" value="CBI06669.1"/>
    <property type="molecule type" value="Genomic_DNA"/>
</dbReference>
<evidence type="ECO:0000259" key="8">
    <source>
        <dbReference type="PROSITE" id="PS50902"/>
    </source>
</evidence>
<name>E6QHF5_9ZZZZ</name>
<dbReference type="InterPro" id="IPR001709">
    <property type="entry name" value="Flavoprot_Pyr_Nucl_cyt_Rdtase"/>
</dbReference>
<dbReference type="Gene3D" id="2.40.30.10">
    <property type="entry name" value="Translation factors"/>
    <property type="match status" value="1"/>
</dbReference>
<dbReference type="InterPro" id="IPR023173">
    <property type="entry name" value="NADPH_Cyt_P450_Rdtase_alpha"/>
</dbReference>
<dbReference type="InterPro" id="IPR001094">
    <property type="entry name" value="Flavdoxin-like"/>
</dbReference>
<dbReference type="FunFam" id="3.40.50.80:FF:000001">
    <property type="entry name" value="NADPH--cytochrome P450 reductase 1"/>
    <property type="match status" value="1"/>
</dbReference>
<dbReference type="EC" id="1.8.1.2" evidence="10"/>
<sequence length="588" mass="64640">MISQTIPFIPDNAPFSPEQRAWLNGFFAGLYSGADATPAKPPAPSLKIAVLFATQSGTSECLAKKLAKELKLQGHTPELASLDSYSPASLAEQTHALILASTYGAGEPPDGAQAFAESISLLSAPRLDNVRYAVFALGDASYEHFCKFGADLDARFYNLGGTRLCNRVDSGVEVDAPFEQWKSNILSLLSETASNSTATLVSPQSAEPLPTKPHVHTRDNPYLAEIIDRRPLTHEISSKLTVHVAISLAESEVHYEAGDACGVFAQNDLTVVDEILALTRFSPDATINLPKLGATTLIEALTHHLQPSRLTRKMVQAYAALGDCCKLEHLLAPDAQKQLDAYMYDRGFIDLLEECPGLLTSPSQLINVLPPLTTRLYSISSSPTFHAGELHTTVAVVRYRSHNRDRGGVCSTMLNDRIPVGARVPIYIQPNKKFRLPADNAAPIIMIGPGTGIAPFRSFLHERRALGATGRNWLFFGERSATTDFLYRDELEGMCGDGHLTRLDTAFSRDQEHKVYVQDRMVEFGAEFWRWLNDGASIYVCGDASRMAKDVDAALHHVVEKHGNKDSDAAKDFVQDLQEQNRYHRDVY</sequence>
<keyword evidence="3" id="KW-0285">Flavoprotein</keyword>
<comment type="cofactor">
    <cofactor evidence="2">
        <name>FAD</name>
        <dbReference type="ChEBI" id="CHEBI:57692"/>
    </cofactor>
</comment>
<evidence type="ECO:0000256" key="7">
    <source>
        <dbReference type="ARBA" id="ARBA00023002"/>
    </source>
</evidence>
<dbReference type="InterPro" id="IPR008254">
    <property type="entry name" value="Flavodoxin/NO_synth"/>
</dbReference>
<dbReference type="Pfam" id="PF00667">
    <property type="entry name" value="FAD_binding_1"/>
    <property type="match status" value="1"/>
</dbReference>
<dbReference type="PRINTS" id="PR00369">
    <property type="entry name" value="FLAVODOXIN"/>
</dbReference>
<protein>
    <submittedName>
        <fullName evidence="10">Sulfite reductase (NADPH) flavoprotein alpha-component (SIR-FP)</fullName>
        <ecNumber evidence="10">1.8.1.2</ecNumber>
    </submittedName>
</protein>
<evidence type="ECO:0000256" key="6">
    <source>
        <dbReference type="ARBA" id="ARBA00022857"/>
    </source>
</evidence>
<keyword evidence="7 10" id="KW-0560">Oxidoreductase</keyword>
<dbReference type="Gene3D" id="3.40.50.80">
    <property type="entry name" value="Nucleotide-binding domain of ferredoxin-NADP reductase (FNR) module"/>
    <property type="match status" value="1"/>
</dbReference>
<dbReference type="SUPFAM" id="SSF52218">
    <property type="entry name" value="Flavoproteins"/>
    <property type="match status" value="1"/>
</dbReference>
<dbReference type="InterPro" id="IPR017927">
    <property type="entry name" value="FAD-bd_FR_type"/>
</dbReference>
<dbReference type="CDD" id="cd06199">
    <property type="entry name" value="SiR"/>
    <property type="match status" value="1"/>
</dbReference>
<organism evidence="10">
    <name type="scientific">mine drainage metagenome</name>
    <dbReference type="NCBI Taxonomy" id="410659"/>
    <lineage>
        <taxon>unclassified sequences</taxon>
        <taxon>metagenomes</taxon>
        <taxon>ecological metagenomes</taxon>
    </lineage>
</organism>
<dbReference type="GO" id="GO:0050660">
    <property type="term" value="F:flavin adenine dinucleotide binding"/>
    <property type="evidence" value="ECO:0007669"/>
    <property type="project" value="TreeGrafter"/>
</dbReference>
<dbReference type="PANTHER" id="PTHR19384">
    <property type="entry name" value="NITRIC OXIDE SYNTHASE-RELATED"/>
    <property type="match status" value="1"/>
</dbReference>
<dbReference type="AlphaFoldDB" id="E6QHF5"/>
<dbReference type="PRINTS" id="PR00371">
    <property type="entry name" value="FPNCR"/>
</dbReference>
<dbReference type="InterPro" id="IPR017938">
    <property type="entry name" value="Riboflavin_synthase-like_b-brl"/>
</dbReference>
<evidence type="ECO:0000256" key="2">
    <source>
        <dbReference type="ARBA" id="ARBA00001974"/>
    </source>
</evidence>
<dbReference type="Pfam" id="PF00258">
    <property type="entry name" value="Flavodoxin_1"/>
    <property type="match status" value="1"/>
</dbReference>
<dbReference type="InterPro" id="IPR029039">
    <property type="entry name" value="Flavoprotein-like_sf"/>
</dbReference>
<proteinExistence type="predicted"/>
<comment type="caution">
    <text evidence="10">The sequence shown here is derived from an EMBL/GenBank/DDBJ whole genome shotgun (WGS) entry which is preliminary data.</text>
</comment>
<keyword evidence="6" id="KW-0521">NADP</keyword>
<feature type="domain" description="Flavodoxin-like" evidence="8">
    <location>
        <begin position="48"/>
        <end position="186"/>
    </location>
</feature>
<dbReference type="SUPFAM" id="SSF52343">
    <property type="entry name" value="Ferredoxin reductase-like, C-terminal NADP-linked domain"/>
    <property type="match status" value="1"/>
</dbReference>
<keyword evidence="5" id="KW-0274">FAD</keyword>
<comment type="cofactor">
    <cofactor evidence="1">
        <name>FMN</name>
        <dbReference type="ChEBI" id="CHEBI:58210"/>
    </cofactor>
</comment>
<dbReference type="Pfam" id="PF00175">
    <property type="entry name" value="NAD_binding_1"/>
    <property type="match status" value="1"/>
</dbReference>
<evidence type="ECO:0000256" key="3">
    <source>
        <dbReference type="ARBA" id="ARBA00022630"/>
    </source>
</evidence>
<dbReference type="Gene3D" id="1.20.990.10">
    <property type="entry name" value="NADPH-cytochrome p450 Reductase, Chain A, domain 3"/>
    <property type="match status" value="1"/>
</dbReference>
<dbReference type="InterPro" id="IPR001433">
    <property type="entry name" value="OxRdtase_FAD/NAD-bd"/>
</dbReference>
<dbReference type="InterPro" id="IPR039261">
    <property type="entry name" value="FNR_nucleotide-bd"/>
</dbReference>
<dbReference type="SUPFAM" id="SSF63380">
    <property type="entry name" value="Riboflavin synthase domain-like"/>
    <property type="match status" value="1"/>
</dbReference>
<evidence type="ECO:0000313" key="10">
    <source>
        <dbReference type="EMBL" id="CBI06669.1"/>
    </source>
</evidence>
<dbReference type="PROSITE" id="PS50902">
    <property type="entry name" value="FLAVODOXIN_LIKE"/>
    <property type="match status" value="1"/>
</dbReference>
<dbReference type="GO" id="GO:0005829">
    <property type="term" value="C:cytosol"/>
    <property type="evidence" value="ECO:0007669"/>
    <property type="project" value="TreeGrafter"/>
</dbReference>
<dbReference type="PROSITE" id="PS51384">
    <property type="entry name" value="FAD_FR"/>
    <property type="match status" value="1"/>
</dbReference>
<keyword evidence="4" id="KW-0288">FMN</keyword>
<dbReference type="GO" id="GO:0010181">
    <property type="term" value="F:FMN binding"/>
    <property type="evidence" value="ECO:0007669"/>
    <property type="project" value="InterPro"/>
</dbReference>
<dbReference type="GO" id="GO:0004783">
    <property type="term" value="F:sulfite reductase (NADPH) activity"/>
    <property type="evidence" value="ECO:0007669"/>
    <property type="project" value="UniProtKB-EC"/>
</dbReference>
<evidence type="ECO:0000259" key="9">
    <source>
        <dbReference type="PROSITE" id="PS51384"/>
    </source>
</evidence>